<dbReference type="AlphaFoldDB" id="A0A136Q1N6"/>
<accession>A0A136Q1N6</accession>
<feature type="signal peptide" evidence="1">
    <location>
        <begin position="1"/>
        <end position="24"/>
    </location>
</feature>
<dbReference type="RefSeq" id="WP_066523269.1">
    <property type="nucleotide sequence ID" value="NZ_CABMOF010000015.1"/>
</dbReference>
<evidence type="ECO:0008006" key="4">
    <source>
        <dbReference type="Google" id="ProtNLM"/>
    </source>
</evidence>
<proteinExistence type="predicted"/>
<protein>
    <recommendedName>
        <fullName evidence="4">DUF4352 domain-containing protein</fullName>
    </recommendedName>
</protein>
<dbReference type="PROSITE" id="PS51257">
    <property type="entry name" value="PROKAR_LIPOPROTEIN"/>
    <property type="match status" value="1"/>
</dbReference>
<evidence type="ECO:0000313" key="2">
    <source>
        <dbReference type="EMBL" id="KXK64575.1"/>
    </source>
</evidence>
<feature type="chain" id="PRO_5007478536" description="DUF4352 domain-containing protein" evidence="1">
    <location>
        <begin position="25"/>
        <end position="139"/>
    </location>
</feature>
<keyword evidence="3" id="KW-1185">Reference proteome</keyword>
<dbReference type="KEGG" id="cmiu:B1H56_00215"/>
<keyword evidence="1" id="KW-0732">Signal</keyword>
<evidence type="ECO:0000256" key="1">
    <source>
        <dbReference type="SAM" id="SignalP"/>
    </source>
</evidence>
<comment type="caution">
    <text evidence="2">The sequence shown here is derived from an EMBL/GenBank/DDBJ whole genome shotgun (WGS) entry which is preliminary data.</text>
</comment>
<reference evidence="2 3" key="1">
    <citation type="submission" date="2016-02" db="EMBL/GenBank/DDBJ databases">
        <authorList>
            <person name="Wen L."/>
            <person name="He K."/>
            <person name="Yang H."/>
        </authorList>
    </citation>
    <scope>NUCLEOTIDE SEQUENCE [LARGE SCALE GENOMIC DNA]</scope>
    <source>
        <strain evidence="2 3">DSM 22607</strain>
    </source>
</reference>
<name>A0A136Q1N6_9FIRM</name>
<gene>
    <name evidence="2" type="ORF">HMPREF3293_02655</name>
</gene>
<organism evidence="2 3">
    <name type="scientific">Christensenella minuta</name>
    <dbReference type="NCBI Taxonomy" id="626937"/>
    <lineage>
        <taxon>Bacteria</taxon>
        <taxon>Bacillati</taxon>
        <taxon>Bacillota</taxon>
        <taxon>Clostridia</taxon>
        <taxon>Christensenellales</taxon>
        <taxon>Christensenellaceae</taxon>
        <taxon>Christensenella</taxon>
    </lineage>
</organism>
<sequence>MKKFISIVCALLVFTVVLCSCAQAVTFQTSGVGYEVVSVETSEQALGKTAGSGNTLLTIILKTSDQYLDDAQGSFMPVDGEPCYVTDGGQQYPCAALAFESNGTDVQAVLLFEVPAAWASGTKEFSLGGGTFSPVALQK</sequence>
<evidence type="ECO:0000313" key="3">
    <source>
        <dbReference type="Proteomes" id="UP000070366"/>
    </source>
</evidence>
<dbReference type="EMBL" id="LSZW01000064">
    <property type="protein sequence ID" value="KXK64575.1"/>
    <property type="molecule type" value="Genomic_DNA"/>
</dbReference>
<dbReference type="OrthoDB" id="2087015at2"/>
<dbReference type="Proteomes" id="UP000070366">
    <property type="component" value="Unassembled WGS sequence"/>
</dbReference>